<evidence type="ECO:0000256" key="1">
    <source>
        <dbReference type="ARBA" id="ARBA00013064"/>
    </source>
</evidence>
<dbReference type="AlphaFoldDB" id="A0A8C0WI83"/>
<dbReference type="Pfam" id="PF01451">
    <property type="entry name" value="LMWPc"/>
    <property type="match status" value="1"/>
</dbReference>
<evidence type="ECO:0000313" key="3">
    <source>
        <dbReference type="Ensembl" id="ENSCCNP00000011247.1"/>
    </source>
</evidence>
<evidence type="ECO:0000259" key="2">
    <source>
        <dbReference type="Pfam" id="PF01451"/>
    </source>
</evidence>
<dbReference type="GO" id="GO:0004725">
    <property type="term" value="F:protein tyrosine phosphatase activity"/>
    <property type="evidence" value="ECO:0007669"/>
    <property type="project" value="UniProtKB-EC"/>
</dbReference>
<dbReference type="Gene3D" id="3.40.50.2300">
    <property type="match status" value="1"/>
</dbReference>
<dbReference type="Ensembl" id="ENSCCNT00000014720.1">
    <property type="protein sequence ID" value="ENSCCNP00000011247.1"/>
    <property type="gene ID" value="ENSCCNG00000011649.1"/>
</dbReference>
<organism evidence="3">
    <name type="scientific">Castor canadensis</name>
    <name type="common">American beaver</name>
    <dbReference type="NCBI Taxonomy" id="51338"/>
    <lineage>
        <taxon>Eukaryota</taxon>
        <taxon>Metazoa</taxon>
        <taxon>Chordata</taxon>
        <taxon>Craniata</taxon>
        <taxon>Vertebrata</taxon>
        <taxon>Euteleostomi</taxon>
        <taxon>Mammalia</taxon>
        <taxon>Eutheria</taxon>
        <taxon>Euarchontoglires</taxon>
        <taxon>Glires</taxon>
        <taxon>Rodentia</taxon>
        <taxon>Castorimorpha</taxon>
        <taxon>Castoridae</taxon>
        <taxon>Castor</taxon>
    </lineage>
</organism>
<name>A0A8C0WI83_CASCN</name>
<reference evidence="3" key="1">
    <citation type="submission" date="2023-09" db="UniProtKB">
        <authorList>
            <consortium name="Ensembl"/>
        </authorList>
    </citation>
    <scope>IDENTIFICATION</scope>
</reference>
<dbReference type="EC" id="3.1.3.48" evidence="1"/>
<protein>
    <recommendedName>
        <fullName evidence="1">protein-tyrosine-phosphatase</fullName>
        <ecNumber evidence="1">3.1.3.48</ecNumber>
    </recommendedName>
</protein>
<dbReference type="InterPro" id="IPR050438">
    <property type="entry name" value="LMW_PTPase"/>
</dbReference>
<feature type="domain" description="Phosphotyrosine protein phosphatase I" evidence="2">
    <location>
        <begin position="10"/>
        <end position="49"/>
    </location>
</feature>
<dbReference type="PANTHER" id="PTHR11717">
    <property type="entry name" value="LOW MOLECULAR WEIGHT PROTEIN TYROSINE PHOSPHATASE"/>
    <property type="match status" value="1"/>
</dbReference>
<accession>A0A8C0WI83</accession>
<proteinExistence type="predicted"/>
<dbReference type="SUPFAM" id="SSF52788">
    <property type="entry name" value="Phosphotyrosine protein phosphatases I"/>
    <property type="match status" value="1"/>
</dbReference>
<sequence>VTSHSPKSMLFVYLGNICRSPTAEVVFRKLVSDQNVWENWREDSAATSTTLDVLTLETQCPFGHQVSACLSHPSLIHV</sequence>
<dbReference type="InterPro" id="IPR036196">
    <property type="entry name" value="Ptyr_pPase_sf"/>
</dbReference>
<dbReference type="PANTHER" id="PTHR11717:SF7">
    <property type="entry name" value="LOW MOLECULAR WEIGHT PHOSPHOTYROSINE PROTEIN PHOSPHATASE"/>
    <property type="match status" value="1"/>
</dbReference>
<dbReference type="InterPro" id="IPR023485">
    <property type="entry name" value="Ptyr_pPase"/>
</dbReference>